<evidence type="ECO:0000313" key="3">
    <source>
        <dbReference type="Proteomes" id="UP000006729"/>
    </source>
</evidence>
<keyword evidence="1" id="KW-0472">Membrane</keyword>
<evidence type="ECO:0000256" key="1">
    <source>
        <dbReference type="SAM" id="Phobius"/>
    </source>
</evidence>
<keyword evidence="1" id="KW-0812">Transmembrane</keyword>
<reference evidence="2 3" key="1">
    <citation type="journal article" date="2006" name="Science">
        <title>The genome of black cottonwood, Populus trichocarpa (Torr. &amp; Gray).</title>
        <authorList>
            <person name="Tuskan G.A."/>
            <person name="Difazio S."/>
            <person name="Jansson S."/>
            <person name="Bohlmann J."/>
            <person name="Grigoriev I."/>
            <person name="Hellsten U."/>
            <person name="Putnam N."/>
            <person name="Ralph S."/>
            <person name="Rombauts S."/>
            <person name="Salamov A."/>
            <person name="Schein J."/>
            <person name="Sterck L."/>
            <person name="Aerts A."/>
            <person name="Bhalerao R.R."/>
            <person name="Bhalerao R.P."/>
            <person name="Blaudez D."/>
            <person name="Boerjan W."/>
            <person name="Brun A."/>
            <person name="Brunner A."/>
            <person name="Busov V."/>
            <person name="Campbell M."/>
            <person name="Carlson J."/>
            <person name="Chalot M."/>
            <person name="Chapman J."/>
            <person name="Chen G.L."/>
            <person name="Cooper D."/>
            <person name="Coutinho P.M."/>
            <person name="Couturier J."/>
            <person name="Covert S."/>
            <person name="Cronk Q."/>
            <person name="Cunningham R."/>
            <person name="Davis J."/>
            <person name="Degroeve S."/>
            <person name="Dejardin A."/>
            <person name="Depamphilis C."/>
            <person name="Detter J."/>
            <person name="Dirks B."/>
            <person name="Dubchak I."/>
            <person name="Duplessis S."/>
            <person name="Ehlting J."/>
            <person name="Ellis B."/>
            <person name="Gendler K."/>
            <person name="Goodstein D."/>
            <person name="Gribskov M."/>
            <person name="Grimwood J."/>
            <person name="Groover A."/>
            <person name="Gunter L."/>
            <person name="Hamberger B."/>
            <person name="Heinze B."/>
            <person name="Helariutta Y."/>
            <person name="Henrissat B."/>
            <person name="Holligan D."/>
            <person name="Holt R."/>
            <person name="Huang W."/>
            <person name="Islam-Faridi N."/>
            <person name="Jones S."/>
            <person name="Jones-Rhoades M."/>
            <person name="Jorgensen R."/>
            <person name="Joshi C."/>
            <person name="Kangasjarvi J."/>
            <person name="Karlsson J."/>
            <person name="Kelleher C."/>
            <person name="Kirkpatrick R."/>
            <person name="Kirst M."/>
            <person name="Kohler A."/>
            <person name="Kalluri U."/>
            <person name="Larimer F."/>
            <person name="Leebens-Mack J."/>
            <person name="Leple J.C."/>
            <person name="Locascio P."/>
            <person name="Lou Y."/>
            <person name="Lucas S."/>
            <person name="Martin F."/>
            <person name="Montanini B."/>
            <person name="Napoli C."/>
            <person name="Nelson D.R."/>
            <person name="Nelson C."/>
            <person name="Nieminen K."/>
            <person name="Nilsson O."/>
            <person name="Pereda V."/>
            <person name="Peter G."/>
            <person name="Philippe R."/>
            <person name="Pilate G."/>
            <person name="Poliakov A."/>
            <person name="Razumovskaya J."/>
            <person name="Richardson P."/>
            <person name="Rinaldi C."/>
            <person name="Ritland K."/>
            <person name="Rouze P."/>
            <person name="Ryaboy D."/>
            <person name="Schmutz J."/>
            <person name="Schrader J."/>
            <person name="Segerman B."/>
            <person name="Shin H."/>
            <person name="Siddiqui A."/>
            <person name="Sterky F."/>
            <person name="Terry A."/>
            <person name="Tsai C.J."/>
            <person name="Uberbacher E."/>
            <person name="Unneberg P."/>
            <person name="Vahala J."/>
            <person name="Wall K."/>
            <person name="Wessler S."/>
            <person name="Yang G."/>
            <person name="Yin T."/>
            <person name="Douglas C."/>
            <person name="Marra M."/>
            <person name="Sandberg G."/>
            <person name="Van de Peer Y."/>
            <person name="Rokhsar D."/>
        </authorList>
    </citation>
    <scope>NUCLEOTIDE SEQUENCE [LARGE SCALE GENOMIC DNA]</scope>
    <source>
        <strain evidence="3">cv. Nisqually</strain>
    </source>
</reference>
<sequence length="52" mass="6219">MFAFRVGSSESRNPYGKIRSCLRKQVRNGFFFFFFCFFLNCPCVHPWAWAKS</sequence>
<accession>A0A3N7GQC3</accession>
<evidence type="ECO:0000313" key="2">
    <source>
        <dbReference type="EMBL" id="RQO98761.1"/>
    </source>
</evidence>
<keyword evidence="1" id="KW-1133">Transmembrane helix</keyword>
<dbReference type="EMBL" id="CM009301">
    <property type="protein sequence ID" value="RQO98761.1"/>
    <property type="molecule type" value="Genomic_DNA"/>
</dbReference>
<gene>
    <name evidence="2" type="ORF">POPTR_012G144950</name>
</gene>
<keyword evidence="3" id="KW-1185">Reference proteome</keyword>
<organism evidence="2 3">
    <name type="scientific">Populus trichocarpa</name>
    <name type="common">Western balsam poplar</name>
    <name type="synonym">Populus balsamifera subsp. trichocarpa</name>
    <dbReference type="NCBI Taxonomy" id="3694"/>
    <lineage>
        <taxon>Eukaryota</taxon>
        <taxon>Viridiplantae</taxon>
        <taxon>Streptophyta</taxon>
        <taxon>Embryophyta</taxon>
        <taxon>Tracheophyta</taxon>
        <taxon>Spermatophyta</taxon>
        <taxon>Magnoliopsida</taxon>
        <taxon>eudicotyledons</taxon>
        <taxon>Gunneridae</taxon>
        <taxon>Pentapetalae</taxon>
        <taxon>rosids</taxon>
        <taxon>fabids</taxon>
        <taxon>Malpighiales</taxon>
        <taxon>Salicaceae</taxon>
        <taxon>Saliceae</taxon>
        <taxon>Populus</taxon>
    </lineage>
</organism>
<feature type="transmembrane region" description="Helical" evidence="1">
    <location>
        <begin position="29"/>
        <end position="49"/>
    </location>
</feature>
<proteinExistence type="predicted"/>
<dbReference type="AlphaFoldDB" id="A0A3N7GQC3"/>
<dbReference type="InParanoid" id="A0A3N7GQC3"/>
<protein>
    <submittedName>
        <fullName evidence="2">Uncharacterized protein</fullName>
    </submittedName>
</protein>
<dbReference type="Proteomes" id="UP000006729">
    <property type="component" value="Chromosome 12"/>
</dbReference>
<name>A0A3N7GQC3_POPTR</name>